<reference evidence="2 3" key="1">
    <citation type="submission" date="2023-01" db="EMBL/GenBank/DDBJ databases">
        <authorList>
            <person name="Kreplak J."/>
        </authorList>
    </citation>
    <scope>NUCLEOTIDE SEQUENCE [LARGE SCALE GENOMIC DNA]</scope>
</reference>
<keyword evidence="1" id="KW-0812">Transmembrane</keyword>
<evidence type="ECO:0000313" key="2">
    <source>
        <dbReference type="EMBL" id="CAI8599192.1"/>
    </source>
</evidence>
<organism evidence="2 3">
    <name type="scientific">Vicia faba</name>
    <name type="common">Broad bean</name>
    <name type="synonym">Faba vulgaris</name>
    <dbReference type="NCBI Taxonomy" id="3906"/>
    <lineage>
        <taxon>Eukaryota</taxon>
        <taxon>Viridiplantae</taxon>
        <taxon>Streptophyta</taxon>
        <taxon>Embryophyta</taxon>
        <taxon>Tracheophyta</taxon>
        <taxon>Spermatophyta</taxon>
        <taxon>Magnoliopsida</taxon>
        <taxon>eudicotyledons</taxon>
        <taxon>Gunneridae</taxon>
        <taxon>Pentapetalae</taxon>
        <taxon>rosids</taxon>
        <taxon>fabids</taxon>
        <taxon>Fabales</taxon>
        <taxon>Fabaceae</taxon>
        <taxon>Papilionoideae</taxon>
        <taxon>50 kb inversion clade</taxon>
        <taxon>NPAAA clade</taxon>
        <taxon>Hologalegina</taxon>
        <taxon>IRL clade</taxon>
        <taxon>Fabeae</taxon>
        <taxon>Vicia</taxon>
    </lineage>
</organism>
<name>A0AAV0ZTL0_VICFA</name>
<feature type="transmembrane region" description="Helical" evidence="1">
    <location>
        <begin position="90"/>
        <end position="108"/>
    </location>
</feature>
<accession>A0AAV0ZTL0</accession>
<sequence>MVVSLRLCSDRNCGWARLVAGGDVVPLWWSMEGCIVESGTNLRLEGCGWSIVHRSGVTGVMAVFGVSNMARTCRRRWLLAVVMESSNMTLNLISSSLPFCVLLLYFLVDVDFMELSLLMAFYACEVLGKTPQPTLLIWLNSVIV</sequence>
<feature type="transmembrane region" description="Helical" evidence="1">
    <location>
        <begin position="51"/>
        <end position="70"/>
    </location>
</feature>
<dbReference type="AlphaFoldDB" id="A0AAV0ZTL0"/>
<evidence type="ECO:0000256" key="1">
    <source>
        <dbReference type="SAM" id="Phobius"/>
    </source>
</evidence>
<gene>
    <name evidence="2" type="ORF">VFH_II163160</name>
</gene>
<dbReference type="Proteomes" id="UP001157006">
    <property type="component" value="Chromosome 2"/>
</dbReference>
<protein>
    <submittedName>
        <fullName evidence="2">Uncharacterized protein</fullName>
    </submittedName>
</protein>
<proteinExistence type="predicted"/>
<evidence type="ECO:0000313" key="3">
    <source>
        <dbReference type="Proteomes" id="UP001157006"/>
    </source>
</evidence>
<dbReference type="EMBL" id="OX451737">
    <property type="protein sequence ID" value="CAI8599192.1"/>
    <property type="molecule type" value="Genomic_DNA"/>
</dbReference>
<keyword evidence="1" id="KW-0472">Membrane</keyword>
<keyword evidence="1" id="KW-1133">Transmembrane helix</keyword>
<keyword evidence="3" id="KW-1185">Reference proteome</keyword>